<keyword evidence="1" id="KW-0732">Signal</keyword>
<protein>
    <submittedName>
        <fullName evidence="2">Uncharacterized protein</fullName>
    </submittedName>
</protein>
<dbReference type="EMBL" id="WKFB01000128">
    <property type="protein sequence ID" value="KAF6734620.1"/>
    <property type="molecule type" value="Genomic_DNA"/>
</dbReference>
<dbReference type="AlphaFoldDB" id="A0A834KX64"/>
<dbReference type="Proteomes" id="UP000646548">
    <property type="component" value="Unassembled WGS sequence"/>
</dbReference>
<sequence length="93" mass="10309">MGMLEPILSAARTRGFPVRFSLWAPVVLVLSFRVQLVPVGPSYQNVDHDQDQLLDSSVSGPDPVEECCDDVTLQNRLLLRSLNAAQSFCDLHL</sequence>
<accession>A0A834KX64</accession>
<gene>
    <name evidence="2" type="ORF">FQA47_013147</name>
</gene>
<comment type="caution">
    <text evidence="2">The sequence shown here is derived from an EMBL/GenBank/DDBJ whole genome shotgun (WGS) entry which is preliminary data.</text>
</comment>
<proteinExistence type="predicted"/>
<evidence type="ECO:0000313" key="3">
    <source>
        <dbReference type="Proteomes" id="UP000646548"/>
    </source>
</evidence>
<reference evidence="2" key="1">
    <citation type="journal article" name="BMC Genomics">
        <title>Long-read sequencing and de novo genome assembly of marine medaka (Oryzias melastigma).</title>
        <authorList>
            <person name="Liang P."/>
            <person name="Saqib H.S.A."/>
            <person name="Ni X."/>
            <person name="Shen Y."/>
        </authorList>
    </citation>
    <scope>NUCLEOTIDE SEQUENCE</scope>
    <source>
        <strain evidence="2">Bigg-433</strain>
    </source>
</reference>
<evidence type="ECO:0000313" key="2">
    <source>
        <dbReference type="EMBL" id="KAF6734620.1"/>
    </source>
</evidence>
<feature type="signal peptide" evidence="1">
    <location>
        <begin position="1"/>
        <end position="31"/>
    </location>
</feature>
<evidence type="ECO:0000256" key="1">
    <source>
        <dbReference type="SAM" id="SignalP"/>
    </source>
</evidence>
<organism evidence="2 3">
    <name type="scientific">Oryzias melastigma</name>
    <name type="common">Marine medaka</name>
    <dbReference type="NCBI Taxonomy" id="30732"/>
    <lineage>
        <taxon>Eukaryota</taxon>
        <taxon>Metazoa</taxon>
        <taxon>Chordata</taxon>
        <taxon>Craniata</taxon>
        <taxon>Vertebrata</taxon>
        <taxon>Euteleostomi</taxon>
        <taxon>Actinopterygii</taxon>
        <taxon>Neopterygii</taxon>
        <taxon>Teleostei</taxon>
        <taxon>Neoteleostei</taxon>
        <taxon>Acanthomorphata</taxon>
        <taxon>Ovalentaria</taxon>
        <taxon>Atherinomorphae</taxon>
        <taxon>Beloniformes</taxon>
        <taxon>Adrianichthyidae</taxon>
        <taxon>Oryziinae</taxon>
        <taxon>Oryzias</taxon>
    </lineage>
</organism>
<feature type="chain" id="PRO_5032502708" evidence="1">
    <location>
        <begin position="32"/>
        <end position="93"/>
    </location>
</feature>
<name>A0A834KX64_ORYME</name>